<keyword evidence="4" id="KW-0677">Repeat</keyword>
<evidence type="ECO:0000256" key="10">
    <source>
        <dbReference type="PROSITE-ProRule" id="PRU00042"/>
    </source>
</evidence>
<dbReference type="InterPro" id="IPR013087">
    <property type="entry name" value="Znf_C2H2_type"/>
</dbReference>
<dbReference type="CDD" id="cd07765">
    <property type="entry name" value="KRAB_A-box"/>
    <property type="match status" value="1"/>
</dbReference>
<evidence type="ECO:0000313" key="14">
    <source>
        <dbReference type="Ensembl" id="ENSMSIP00000025896.1"/>
    </source>
</evidence>
<feature type="compositionally biased region" description="Polar residues" evidence="11">
    <location>
        <begin position="349"/>
        <end position="359"/>
    </location>
</feature>
<keyword evidence="7" id="KW-0805">Transcription regulation</keyword>
<evidence type="ECO:0000256" key="4">
    <source>
        <dbReference type="ARBA" id="ARBA00022737"/>
    </source>
</evidence>
<dbReference type="FunFam" id="3.30.160.60:FF:002343">
    <property type="entry name" value="Zinc finger protein 33A"/>
    <property type="match status" value="1"/>
</dbReference>
<organism evidence="14 15">
    <name type="scientific">Mus spicilegus</name>
    <name type="common">Mound-building mouse</name>
    <dbReference type="NCBI Taxonomy" id="10103"/>
    <lineage>
        <taxon>Eukaryota</taxon>
        <taxon>Metazoa</taxon>
        <taxon>Chordata</taxon>
        <taxon>Craniata</taxon>
        <taxon>Vertebrata</taxon>
        <taxon>Euteleostomi</taxon>
        <taxon>Mammalia</taxon>
        <taxon>Eutheria</taxon>
        <taxon>Euarchontoglires</taxon>
        <taxon>Glires</taxon>
        <taxon>Rodentia</taxon>
        <taxon>Myomorpha</taxon>
        <taxon>Muroidea</taxon>
        <taxon>Muridae</taxon>
        <taxon>Murinae</taxon>
        <taxon>Mus</taxon>
        <taxon>Mus</taxon>
    </lineage>
</organism>
<feature type="domain" description="C2H2-type" evidence="12">
    <location>
        <begin position="398"/>
        <end position="425"/>
    </location>
</feature>
<dbReference type="GO" id="GO:0000978">
    <property type="term" value="F:RNA polymerase II cis-regulatory region sequence-specific DNA binding"/>
    <property type="evidence" value="ECO:0007669"/>
    <property type="project" value="TreeGrafter"/>
</dbReference>
<keyword evidence="3" id="KW-0479">Metal-binding</keyword>
<comment type="subcellular location">
    <subcellularLocation>
        <location evidence="1">Nucleus</location>
    </subcellularLocation>
</comment>
<proteinExistence type="inferred from homology"/>
<keyword evidence="8" id="KW-0804">Transcription</keyword>
<feature type="domain" description="C2H2-type" evidence="12">
    <location>
        <begin position="510"/>
        <end position="537"/>
    </location>
</feature>
<feature type="region of interest" description="Disordered" evidence="11">
    <location>
        <begin position="335"/>
        <end position="362"/>
    </location>
</feature>
<dbReference type="Ensembl" id="ENSMSIT00000032667.1">
    <property type="protein sequence ID" value="ENSMSIP00000025896.1"/>
    <property type="gene ID" value="ENSMSIG00000021856.1"/>
</dbReference>
<evidence type="ECO:0000256" key="3">
    <source>
        <dbReference type="ARBA" id="ARBA00022723"/>
    </source>
</evidence>
<comment type="similarity">
    <text evidence="2">Belongs to the krueppel C2H2-type zinc-finger protein family.</text>
</comment>
<dbReference type="FunFam" id="3.30.160.60:FF:001498">
    <property type="entry name" value="Zinc finger protein 404"/>
    <property type="match status" value="1"/>
</dbReference>
<keyword evidence="9" id="KW-0539">Nucleus</keyword>
<dbReference type="AlphaFoldDB" id="A0A8C6HTZ8"/>
<feature type="domain" description="C2H2-type" evidence="12">
    <location>
        <begin position="318"/>
        <end position="347"/>
    </location>
</feature>
<dbReference type="SMART" id="SM00355">
    <property type="entry name" value="ZnF_C2H2"/>
    <property type="match status" value="7"/>
</dbReference>
<dbReference type="PANTHER" id="PTHR23226">
    <property type="entry name" value="ZINC FINGER AND SCAN DOMAIN-CONTAINING"/>
    <property type="match status" value="1"/>
</dbReference>
<evidence type="ECO:0000256" key="5">
    <source>
        <dbReference type="ARBA" id="ARBA00022771"/>
    </source>
</evidence>
<evidence type="ECO:0000259" key="12">
    <source>
        <dbReference type="PROSITE" id="PS50157"/>
    </source>
</evidence>
<dbReference type="GO" id="GO:0008270">
    <property type="term" value="F:zinc ion binding"/>
    <property type="evidence" value="ECO:0007669"/>
    <property type="project" value="UniProtKB-KW"/>
</dbReference>
<evidence type="ECO:0000256" key="6">
    <source>
        <dbReference type="ARBA" id="ARBA00022833"/>
    </source>
</evidence>
<evidence type="ECO:0000256" key="1">
    <source>
        <dbReference type="ARBA" id="ARBA00004123"/>
    </source>
</evidence>
<dbReference type="FunFam" id="3.30.160.60:FF:000478">
    <property type="entry name" value="Zinc finger protein 133"/>
    <property type="match status" value="1"/>
</dbReference>
<dbReference type="PROSITE" id="PS50157">
    <property type="entry name" value="ZINC_FINGER_C2H2_2"/>
    <property type="match status" value="8"/>
</dbReference>
<reference evidence="14" key="1">
    <citation type="submission" date="2025-08" db="UniProtKB">
        <authorList>
            <consortium name="Ensembl"/>
        </authorList>
    </citation>
    <scope>IDENTIFICATION</scope>
</reference>
<keyword evidence="15" id="KW-1185">Reference proteome</keyword>
<evidence type="ECO:0000259" key="13">
    <source>
        <dbReference type="PROSITE" id="PS50805"/>
    </source>
</evidence>
<feature type="domain" description="C2H2-type" evidence="12">
    <location>
        <begin position="454"/>
        <end position="481"/>
    </location>
</feature>
<dbReference type="GeneTree" id="ENSGT00940000159981"/>
<evidence type="ECO:0000313" key="15">
    <source>
        <dbReference type="Proteomes" id="UP000694415"/>
    </source>
</evidence>
<evidence type="ECO:0000256" key="11">
    <source>
        <dbReference type="SAM" id="MobiDB-lite"/>
    </source>
</evidence>
<keyword evidence="5 10" id="KW-0863">Zinc-finger</keyword>
<dbReference type="Pfam" id="PF01352">
    <property type="entry name" value="KRAB"/>
    <property type="match status" value="1"/>
</dbReference>
<evidence type="ECO:0000256" key="2">
    <source>
        <dbReference type="ARBA" id="ARBA00006991"/>
    </source>
</evidence>
<dbReference type="Gene3D" id="6.10.140.140">
    <property type="match status" value="1"/>
</dbReference>
<dbReference type="Proteomes" id="UP000694415">
    <property type="component" value="Unplaced"/>
</dbReference>
<evidence type="ECO:0000256" key="8">
    <source>
        <dbReference type="ARBA" id="ARBA00023163"/>
    </source>
</evidence>
<dbReference type="Pfam" id="PF00096">
    <property type="entry name" value="zf-C2H2"/>
    <property type="match status" value="6"/>
</dbReference>
<protein>
    <submittedName>
        <fullName evidence="14">RIKEN cDNA 2810021J22 gene</fullName>
    </submittedName>
</protein>
<accession>A0A8C6HTZ8</accession>
<feature type="domain" description="C2H2-type" evidence="12">
    <location>
        <begin position="242"/>
        <end position="273"/>
    </location>
</feature>
<dbReference type="InterPro" id="IPR001909">
    <property type="entry name" value="KRAB"/>
</dbReference>
<name>A0A8C6HTZ8_MUSSI</name>
<sequence>MSSVVGLVSFEDVSVDFTWDEWQDLDDSQRKLYRDVMLETYSSLLSLNQCDAKPELILKLEQGAGPWKEDDAPDQSLPALQPMKSLKEARRDTGKRHLSHLLVTGSASAEERGRLGEILSMNSNHVLHLALKTRSTSRMRSEVLDTWGDVYLPGGPIEMQATEELGHLNPTKMPRRPPAPLSLDLSAERGPQHGQCAQHGEAFDVCTVWTHTVFPLGDSSTNAFDKSALTAQEGTHIREGTFDCNMCKKPFSDTCNHTRHLKPYLKKQCGKCPDGEPAFSAKAGLQHTLHAWGKPRGYNDNKKCVHQMPKPRSNQSAFSSKESNCVKTFCPDSTLSVQQRPHTGKKPQESSTPVKINSQPRRRHRCGRTYQCKVCGKAFKHTQNLYLHHRTHTGEKPYECKECKKLFSVKSNLSVHQKTHTGEKPYECNICGNAFKRRCDLTIHQRVHTGEKPYECKECRKTFSIKSGLIVHQRIHTGEKPYECSVCGKRFNQKSNLSTHEKIHTGEKPFECKECSKAFSVKSYLTIHQKTHVGEKPHS</sequence>
<dbReference type="FunFam" id="3.30.160.60:FF:002004">
    <property type="entry name" value="Zinc finger protein 473"/>
    <property type="match status" value="1"/>
</dbReference>
<reference evidence="14" key="2">
    <citation type="submission" date="2025-09" db="UniProtKB">
        <authorList>
            <consortium name="Ensembl"/>
        </authorList>
    </citation>
    <scope>IDENTIFICATION</scope>
</reference>
<dbReference type="PROSITE" id="PS00028">
    <property type="entry name" value="ZINC_FINGER_C2H2_1"/>
    <property type="match status" value="6"/>
</dbReference>
<feature type="domain" description="C2H2-type" evidence="12">
    <location>
        <begin position="426"/>
        <end position="453"/>
    </location>
</feature>
<dbReference type="GO" id="GO:0005634">
    <property type="term" value="C:nucleus"/>
    <property type="evidence" value="ECO:0007669"/>
    <property type="project" value="UniProtKB-SubCell"/>
</dbReference>
<dbReference type="SUPFAM" id="SSF57667">
    <property type="entry name" value="beta-beta-alpha zinc fingers"/>
    <property type="match status" value="4"/>
</dbReference>
<dbReference type="InterPro" id="IPR036236">
    <property type="entry name" value="Znf_C2H2_sf"/>
</dbReference>
<dbReference type="FunFam" id="3.30.160.60:FF:000295">
    <property type="entry name" value="zinc finger protein 19"/>
    <property type="match status" value="2"/>
</dbReference>
<feature type="domain" description="KRAB" evidence="13">
    <location>
        <begin position="8"/>
        <end position="79"/>
    </location>
</feature>
<evidence type="ECO:0000256" key="7">
    <source>
        <dbReference type="ARBA" id="ARBA00023015"/>
    </source>
</evidence>
<dbReference type="SUPFAM" id="SSF109640">
    <property type="entry name" value="KRAB domain (Kruppel-associated box)"/>
    <property type="match status" value="1"/>
</dbReference>
<feature type="domain" description="C2H2-type" evidence="12">
    <location>
        <begin position="482"/>
        <end position="509"/>
    </location>
</feature>
<keyword evidence="6" id="KW-0862">Zinc</keyword>
<feature type="domain" description="C2H2-type" evidence="12">
    <location>
        <begin position="370"/>
        <end position="397"/>
    </location>
</feature>
<dbReference type="SMART" id="SM00349">
    <property type="entry name" value="KRAB"/>
    <property type="match status" value="1"/>
</dbReference>
<dbReference type="GO" id="GO:0000981">
    <property type="term" value="F:DNA-binding transcription factor activity, RNA polymerase II-specific"/>
    <property type="evidence" value="ECO:0007669"/>
    <property type="project" value="TreeGrafter"/>
</dbReference>
<dbReference type="InterPro" id="IPR036051">
    <property type="entry name" value="KRAB_dom_sf"/>
</dbReference>
<dbReference type="PANTHER" id="PTHR23226:SF416">
    <property type="entry name" value="FI01424P"/>
    <property type="match status" value="1"/>
</dbReference>
<dbReference type="Gene3D" id="3.30.160.60">
    <property type="entry name" value="Classic Zinc Finger"/>
    <property type="match status" value="6"/>
</dbReference>
<dbReference type="PROSITE" id="PS50805">
    <property type="entry name" value="KRAB"/>
    <property type="match status" value="1"/>
</dbReference>
<evidence type="ECO:0000256" key="9">
    <source>
        <dbReference type="ARBA" id="ARBA00023242"/>
    </source>
</evidence>